<evidence type="ECO:0000313" key="6">
    <source>
        <dbReference type="Proteomes" id="UP001500466"/>
    </source>
</evidence>
<evidence type="ECO:0000313" key="5">
    <source>
        <dbReference type="EMBL" id="GAA4981724.1"/>
    </source>
</evidence>
<proteinExistence type="inferred from homology"/>
<evidence type="ECO:0000256" key="3">
    <source>
        <dbReference type="SAM" id="MobiDB-lite"/>
    </source>
</evidence>
<dbReference type="SUPFAM" id="SSF53474">
    <property type="entry name" value="alpha/beta-Hydrolases"/>
    <property type="match status" value="1"/>
</dbReference>
<dbReference type="InterPro" id="IPR000073">
    <property type="entry name" value="AB_hydrolase_1"/>
</dbReference>
<feature type="region of interest" description="Disordered" evidence="3">
    <location>
        <begin position="1"/>
        <end position="20"/>
    </location>
</feature>
<name>A0ABP9HXU0_9ACTN</name>
<protein>
    <submittedName>
        <fullName evidence="5">Alpha/beta hydrolase</fullName>
    </submittedName>
</protein>
<dbReference type="PANTHER" id="PTHR43798">
    <property type="entry name" value="MONOACYLGLYCEROL LIPASE"/>
    <property type="match status" value="1"/>
</dbReference>
<dbReference type="Gene3D" id="3.40.50.1820">
    <property type="entry name" value="alpha/beta hydrolase"/>
    <property type="match status" value="1"/>
</dbReference>
<keyword evidence="6" id="KW-1185">Reference proteome</keyword>
<sequence length="281" mass="29583">MTNAQLTAGDTALNYEDHGRPTPGTQPLVLLHGFVGSTADWAGVLPRLAADRRVVAYDHRGHGRSAKPGRADAYTFDALEADLHAFLDALGLGPVDLLGHSMGGVVAQRYALAHPGRVRSLVLMDTAPEPAGGPLSLLMSPLGGLVRRRGMGVLGTLVKLLPRPEPAADGSGADGGLSAEQRDRQAAAFLDTDPEAFAAFARELRSYPALTARLGEIACPTTVLVGAGDKALRRGVRQLADGIPGARLVVVDGAKHSPQTEQPRAWLAAVRAHFDRLEGRR</sequence>
<comment type="caution">
    <text evidence="5">The sequence shown here is derived from an EMBL/GenBank/DDBJ whole genome shotgun (WGS) entry which is preliminary data.</text>
</comment>
<dbReference type="GO" id="GO:0016787">
    <property type="term" value="F:hydrolase activity"/>
    <property type="evidence" value="ECO:0007669"/>
    <property type="project" value="UniProtKB-KW"/>
</dbReference>
<organism evidence="5 6">
    <name type="scientific">Yinghuangia aomiensis</name>
    <dbReference type="NCBI Taxonomy" id="676205"/>
    <lineage>
        <taxon>Bacteria</taxon>
        <taxon>Bacillati</taxon>
        <taxon>Actinomycetota</taxon>
        <taxon>Actinomycetes</taxon>
        <taxon>Kitasatosporales</taxon>
        <taxon>Streptomycetaceae</taxon>
        <taxon>Yinghuangia</taxon>
    </lineage>
</organism>
<dbReference type="InterPro" id="IPR050266">
    <property type="entry name" value="AB_hydrolase_sf"/>
</dbReference>
<dbReference type="Pfam" id="PF00561">
    <property type="entry name" value="Abhydrolase_1"/>
    <property type="match status" value="1"/>
</dbReference>
<feature type="domain" description="AB hydrolase-1" evidence="4">
    <location>
        <begin position="27"/>
        <end position="261"/>
    </location>
</feature>
<dbReference type="Proteomes" id="UP001500466">
    <property type="component" value="Unassembled WGS sequence"/>
</dbReference>
<dbReference type="PRINTS" id="PR00111">
    <property type="entry name" value="ABHYDROLASE"/>
</dbReference>
<keyword evidence="2 5" id="KW-0378">Hydrolase</keyword>
<evidence type="ECO:0000256" key="1">
    <source>
        <dbReference type="ARBA" id="ARBA00010088"/>
    </source>
</evidence>
<dbReference type="InterPro" id="IPR029058">
    <property type="entry name" value="AB_hydrolase_fold"/>
</dbReference>
<dbReference type="EMBL" id="BAABHS010000024">
    <property type="protein sequence ID" value="GAA4981724.1"/>
    <property type="molecule type" value="Genomic_DNA"/>
</dbReference>
<dbReference type="RefSeq" id="WP_345678753.1">
    <property type="nucleotide sequence ID" value="NZ_BAABHS010000024.1"/>
</dbReference>
<evidence type="ECO:0000256" key="2">
    <source>
        <dbReference type="ARBA" id="ARBA00022801"/>
    </source>
</evidence>
<gene>
    <name evidence="5" type="ORF">GCM10023205_58790</name>
</gene>
<dbReference type="InterPro" id="IPR002410">
    <property type="entry name" value="Peptidase_S33"/>
</dbReference>
<dbReference type="PANTHER" id="PTHR43798:SF33">
    <property type="entry name" value="HYDROLASE, PUTATIVE (AFU_ORTHOLOGUE AFUA_2G14860)-RELATED"/>
    <property type="match status" value="1"/>
</dbReference>
<reference evidence="6" key="1">
    <citation type="journal article" date="2019" name="Int. J. Syst. Evol. Microbiol.">
        <title>The Global Catalogue of Microorganisms (GCM) 10K type strain sequencing project: providing services to taxonomists for standard genome sequencing and annotation.</title>
        <authorList>
            <consortium name="The Broad Institute Genomics Platform"/>
            <consortium name="The Broad Institute Genome Sequencing Center for Infectious Disease"/>
            <person name="Wu L."/>
            <person name="Ma J."/>
        </authorList>
    </citation>
    <scope>NUCLEOTIDE SEQUENCE [LARGE SCALE GENOMIC DNA]</scope>
    <source>
        <strain evidence="6">JCM 17986</strain>
    </source>
</reference>
<dbReference type="PRINTS" id="PR00793">
    <property type="entry name" value="PROAMNOPTASE"/>
</dbReference>
<evidence type="ECO:0000259" key="4">
    <source>
        <dbReference type="Pfam" id="PF00561"/>
    </source>
</evidence>
<accession>A0ABP9HXU0</accession>
<comment type="similarity">
    <text evidence="1">Belongs to the peptidase S33 family.</text>
</comment>